<dbReference type="InterPro" id="IPR013103">
    <property type="entry name" value="RVT_2"/>
</dbReference>
<accession>A0ABQ5AAZ5</accession>
<keyword evidence="4" id="KW-1185">Reference proteome</keyword>
<dbReference type="Proteomes" id="UP001151760">
    <property type="component" value="Unassembled WGS sequence"/>
</dbReference>
<evidence type="ECO:0000313" key="4">
    <source>
        <dbReference type="Proteomes" id="UP001151760"/>
    </source>
</evidence>
<feature type="region of interest" description="Disordered" evidence="1">
    <location>
        <begin position="1"/>
        <end position="20"/>
    </location>
</feature>
<protein>
    <submittedName>
        <fullName evidence="3">Retrovirus-related pol polyprotein from transposon TNT 1-94</fullName>
    </submittedName>
</protein>
<proteinExistence type="predicted"/>
<evidence type="ECO:0000256" key="1">
    <source>
        <dbReference type="SAM" id="MobiDB-lite"/>
    </source>
</evidence>
<dbReference type="PANTHER" id="PTHR11439:SF495">
    <property type="entry name" value="REVERSE TRANSCRIPTASE, RNA-DEPENDENT DNA POLYMERASE-RELATED"/>
    <property type="match status" value="1"/>
</dbReference>
<gene>
    <name evidence="3" type="ORF">Tco_0820980</name>
</gene>
<dbReference type="CDD" id="cd09272">
    <property type="entry name" value="RNase_HI_RT_Ty1"/>
    <property type="match status" value="1"/>
</dbReference>
<name>A0ABQ5AAZ5_9ASTR</name>
<dbReference type="EMBL" id="BQNB010012147">
    <property type="protein sequence ID" value="GJS99810.1"/>
    <property type="molecule type" value="Genomic_DNA"/>
</dbReference>
<dbReference type="PANTHER" id="PTHR11439">
    <property type="entry name" value="GAG-POL-RELATED RETROTRANSPOSON"/>
    <property type="match status" value="1"/>
</dbReference>
<comment type="caution">
    <text evidence="3">The sequence shown here is derived from an EMBL/GenBank/DDBJ whole genome shotgun (WGS) entry which is preliminary data.</text>
</comment>
<dbReference type="Pfam" id="PF07727">
    <property type="entry name" value="RVT_2"/>
    <property type="match status" value="1"/>
</dbReference>
<organism evidence="3 4">
    <name type="scientific">Tanacetum coccineum</name>
    <dbReference type="NCBI Taxonomy" id="301880"/>
    <lineage>
        <taxon>Eukaryota</taxon>
        <taxon>Viridiplantae</taxon>
        <taxon>Streptophyta</taxon>
        <taxon>Embryophyta</taxon>
        <taxon>Tracheophyta</taxon>
        <taxon>Spermatophyta</taxon>
        <taxon>Magnoliopsida</taxon>
        <taxon>eudicotyledons</taxon>
        <taxon>Gunneridae</taxon>
        <taxon>Pentapetalae</taxon>
        <taxon>asterids</taxon>
        <taxon>campanulids</taxon>
        <taxon>Asterales</taxon>
        <taxon>Asteraceae</taxon>
        <taxon>Asteroideae</taxon>
        <taxon>Anthemideae</taxon>
        <taxon>Anthemidinae</taxon>
        <taxon>Tanacetum</taxon>
    </lineage>
</organism>
<reference evidence="3" key="1">
    <citation type="journal article" date="2022" name="Int. J. Mol. Sci.">
        <title>Draft Genome of Tanacetum Coccineum: Genomic Comparison of Closely Related Tanacetum-Family Plants.</title>
        <authorList>
            <person name="Yamashiro T."/>
            <person name="Shiraishi A."/>
            <person name="Nakayama K."/>
            <person name="Satake H."/>
        </authorList>
    </citation>
    <scope>NUCLEOTIDE SEQUENCE</scope>
</reference>
<reference evidence="3" key="2">
    <citation type="submission" date="2022-01" db="EMBL/GenBank/DDBJ databases">
        <authorList>
            <person name="Yamashiro T."/>
            <person name="Shiraishi A."/>
            <person name="Satake H."/>
            <person name="Nakayama K."/>
        </authorList>
    </citation>
    <scope>NUCLEOTIDE SEQUENCE</scope>
</reference>
<evidence type="ECO:0000313" key="3">
    <source>
        <dbReference type="EMBL" id="GJS99810.1"/>
    </source>
</evidence>
<sequence>MLKKFGLKDSKPTKTPMSTEIKLTKDDEADSMDSSKYRGMIGSLLYLTASRPDIMFSVCLCARFQENPKTTHLEAVKSIFRLEDTQNSTKTPMSTEIKLTKDDEADSVDSSKYREGIDYDETFAPVARLKAIRIFLAYAAYMGLVVFQVDVKSAFVNRKILEEVYVQQLPGFDNSRFPNHYQANPKESHFVAVKRIFRYLKGTPNLDRKSTSRGCQILDGKLVCWSAKKQSFVAMSSTKAEYIVAAECCAPVLWIKSQLADYNVLYNEVPIFCDNTSFIAISNNPVFNSRTKHNDIRYHFIRDHILKGEIELHFVPIDLQLADIFTKPLALPSFTRFVPELGMLNIKKEVSDNKKTLSDALT</sequence>
<evidence type="ECO:0000259" key="2">
    <source>
        <dbReference type="Pfam" id="PF07727"/>
    </source>
</evidence>
<feature type="domain" description="Reverse transcriptase Ty1/copia-type" evidence="2">
    <location>
        <begin position="114"/>
        <end position="176"/>
    </location>
</feature>
<feature type="compositionally biased region" description="Basic and acidic residues" evidence="1">
    <location>
        <begin position="1"/>
        <end position="12"/>
    </location>
</feature>